<gene>
    <name evidence="1" type="ORF">NOV18_08695</name>
</gene>
<organism evidence="1 2">
    <name type="scientific">Pseudomonas asiatica</name>
    <dbReference type="NCBI Taxonomy" id="2219225"/>
    <lineage>
        <taxon>Bacteria</taxon>
        <taxon>Pseudomonadati</taxon>
        <taxon>Pseudomonadota</taxon>
        <taxon>Gammaproteobacteria</taxon>
        <taxon>Pseudomonadales</taxon>
        <taxon>Pseudomonadaceae</taxon>
        <taxon>Pseudomonas</taxon>
    </lineage>
</organism>
<reference evidence="1" key="1">
    <citation type="submission" date="2022-07" db="EMBL/GenBank/DDBJ databases">
        <title>Complete genome of MD9.</title>
        <authorList>
            <person name="Cao G."/>
        </authorList>
    </citation>
    <scope>NUCLEOTIDE SEQUENCE</scope>
    <source>
        <strain evidence="1">MD9</strain>
    </source>
</reference>
<proteinExistence type="predicted"/>
<name>A0AAJ5HZS5_9PSED</name>
<dbReference type="AlphaFoldDB" id="A0AAJ5HZS5"/>
<dbReference type="RefSeq" id="WP_256382004.1">
    <property type="nucleotide sequence ID" value="NZ_CP101700.1"/>
</dbReference>
<dbReference type="Proteomes" id="UP001058744">
    <property type="component" value="Chromosome"/>
</dbReference>
<protein>
    <submittedName>
        <fullName evidence="1">Uncharacterized protein</fullName>
    </submittedName>
</protein>
<accession>A0AAJ5HZS5</accession>
<evidence type="ECO:0000313" key="1">
    <source>
        <dbReference type="EMBL" id="UUC20542.1"/>
    </source>
</evidence>
<sequence>MKKETITLSKDEDYVIVDPGSRAHDHFVSLGYQERGVAIEKAKPKRRSKESAATAASAL</sequence>
<evidence type="ECO:0000313" key="2">
    <source>
        <dbReference type="Proteomes" id="UP001058744"/>
    </source>
</evidence>
<dbReference type="EMBL" id="CP101700">
    <property type="protein sequence ID" value="UUC20542.1"/>
    <property type="molecule type" value="Genomic_DNA"/>
</dbReference>